<gene>
    <name evidence="2" type="ORF">V6M85_02110</name>
</gene>
<feature type="transmembrane region" description="Helical" evidence="1">
    <location>
        <begin position="115"/>
        <end position="137"/>
    </location>
</feature>
<dbReference type="AlphaFoldDB" id="A0AAX4L3Y1"/>
<dbReference type="Proteomes" id="UP001432202">
    <property type="component" value="Chromosome"/>
</dbReference>
<keyword evidence="1" id="KW-0812">Transmembrane</keyword>
<dbReference type="EMBL" id="CP146016">
    <property type="protein sequence ID" value="WWQ60896.1"/>
    <property type="molecule type" value="Genomic_DNA"/>
</dbReference>
<sequence length="243" mass="26557">MDQQVYNGLAKVREGLLFGIIIALLAFIGLVGLFASVILGVVILLLSFLLGILALMRLYTGFSTLQPYVPNMNLGKIGSILLIIPFLDIIGIIFVGIAIYSIGDKFNEANIKIGGILGAIPIGIIAFIGYILAYVGLGNLLNRQIPLPSQFQQPIQQYQGILRGNVANITLPYNSQVIILRAVLEEFNLQAINIQPTLLNPGDNYLTITFPMLPSNLLPGSIYRIRIELNNGQVIYVNVTYQA</sequence>
<dbReference type="GeneID" id="89335525"/>
<keyword evidence="1" id="KW-1133">Transmembrane helix</keyword>
<evidence type="ECO:0000256" key="1">
    <source>
        <dbReference type="SAM" id="Phobius"/>
    </source>
</evidence>
<proteinExistence type="predicted"/>
<organism evidence="2 3">
    <name type="scientific">Sulfolobus tengchongensis</name>
    <dbReference type="NCBI Taxonomy" id="207809"/>
    <lineage>
        <taxon>Archaea</taxon>
        <taxon>Thermoproteota</taxon>
        <taxon>Thermoprotei</taxon>
        <taxon>Sulfolobales</taxon>
        <taxon>Sulfolobaceae</taxon>
        <taxon>Sulfolobus</taxon>
    </lineage>
</organism>
<keyword evidence="1" id="KW-0472">Membrane</keyword>
<feature type="transmembrane region" description="Helical" evidence="1">
    <location>
        <begin position="37"/>
        <end position="59"/>
    </location>
</feature>
<evidence type="ECO:0000313" key="3">
    <source>
        <dbReference type="Proteomes" id="UP001432202"/>
    </source>
</evidence>
<keyword evidence="3" id="KW-1185">Reference proteome</keyword>
<dbReference type="InterPro" id="IPR009321">
    <property type="entry name" value="DUF973"/>
</dbReference>
<accession>A0AAX4L3Y1</accession>
<dbReference type="RefSeq" id="WP_338602386.1">
    <property type="nucleotide sequence ID" value="NZ_CP146016.1"/>
</dbReference>
<protein>
    <submittedName>
        <fullName evidence="2">DUF973 family protein</fullName>
    </submittedName>
</protein>
<feature type="transmembrane region" description="Helical" evidence="1">
    <location>
        <begin position="80"/>
        <end position="103"/>
    </location>
</feature>
<dbReference type="Pfam" id="PF06157">
    <property type="entry name" value="DUF973"/>
    <property type="match status" value="1"/>
</dbReference>
<name>A0AAX4L3Y1_9CREN</name>
<reference evidence="2 3" key="1">
    <citation type="submission" date="2024-02" db="EMBL/GenBank/DDBJ databases">
        <title>STSV induces naive adaptation in Sulfolobus.</title>
        <authorList>
            <person name="Xiang X."/>
            <person name="Song M."/>
        </authorList>
    </citation>
    <scope>NUCLEOTIDE SEQUENCE [LARGE SCALE GENOMIC DNA]</scope>
    <source>
        <strain evidence="2 3">RT2</strain>
    </source>
</reference>
<feature type="transmembrane region" description="Helical" evidence="1">
    <location>
        <begin position="12"/>
        <end position="31"/>
    </location>
</feature>
<evidence type="ECO:0000313" key="2">
    <source>
        <dbReference type="EMBL" id="WWQ60896.1"/>
    </source>
</evidence>